<dbReference type="Proteomes" id="UP000233720">
    <property type="component" value="Unassembled WGS sequence"/>
</dbReference>
<evidence type="ECO:0000256" key="1">
    <source>
        <dbReference type="SAM" id="Phobius"/>
    </source>
</evidence>
<gene>
    <name evidence="2" type="ORF">XpruCFBP8353_09950</name>
    <name evidence="3" type="ORF">XpruCFBP8354_09950</name>
</gene>
<keyword evidence="1" id="KW-1133">Transmembrane helix</keyword>
<name>A0A2N3RM01_9XANT</name>
<proteinExistence type="predicted"/>
<dbReference type="OrthoDB" id="5457135at2"/>
<accession>A0A2N3RM01</accession>
<dbReference type="EMBL" id="PHKW01000002">
    <property type="protein sequence ID" value="PKV17780.1"/>
    <property type="molecule type" value="Genomic_DNA"/>
</dbReference>
<evidence type="ECO:0000313" key="5">
    <source>
        <dbReference type="Proteomes" id="UP000233748"/>
    </source>
</evidence>
<evidence type="ECO:0000313" key="2">
    <source>
        <dbReference type="EMBL" id="PKV13505.1"/>
    </source>
</evidence>
<reference evidence="4 5" key="1">
    <citation type="submission" date="2017-11" db="EMBL/GenBank/DDBJ databases">
        <title>Xanthomonas prunicola sp. nov., a novel pathogen that affects nectarine (Prunus persica var. nectarine) trees.</title>
        <authorList>
            <person name="Lopez M."/>
            <person name="Lopez-Soriano P."/>
            <person name="Garita-Cambronero J."/>
            <person name="Beltran C."/>
            <person name="Taghouti G."/>
            <person name="Portier P."/>
            <person name="Cubero J."/>
            <person name="Fischer-Le Saux M."/>
            <person name="Marco-Noales E."/>
        </authorList>
    </citation>
    <scope>NUCLEOTIDE SEQUENCE [LARGE SCALE GENOMIC DNA]</scope>
    <source>
        <strain evidence="2 4">CFBP8353</strain>
        <strain evidence="3 5">CFBP8354</strain>
    </source>
</reference>
<feature type="transmembrane region" description="Helical" evidence="1">
    <location>
        <begin position="54"/>
        <end position="76"/>
    </location>
</feature>
<organism evidence="2 4">
    <name type="scientific">Xanthomonas prunicola</name>
    <dbReference type="NCBI Taxonomy" id="2053930"/>
    <lineage>
        <taxon>Bacteria</taxon>
        <taxon>Pseudomonadati</taxon>
        <taxon>Pseudomonadota</taxon>
        <taxon>Gammaproteobacteria</taxon>
        <taxon>Lysobacterales</taxon>
        <taxon>Lysobacteraceae</taxon>
        <taxon>Xanthomonas</taxon>
    </lineage>
</organism>
<sequence>MAASSNKLLIVGGVLSGMAALAHLACLVVGAPLFRLLGAGEQIAQLHAAGHWYPTVLTLGIAAVLAIWAAYALSAGGVIRHLPLRRTVLSAITAIYIVRGVAFVPVMAYFPGNSISFWVVSSSICLAIGLVHLVGLRQSWGRLGRLAA</sequence>
<comment type="caution">
    <text evidence="2">The sequence shown here is derived from an EMBL/GenBank/DDBJ whole genome shotgun (WGS) entry which is preliminary data.</text>
</comment>
<feature type="transmembrane region" description="Helical" evidence="1">
    <location>
        <begin position="88"/>
        <end position="109"/>
    </location>
</feature>
<keyword evidence="1" id="KW-0812">Transmembrane</keyword>
<feature type="transmembrane region" description="Helical" evidence="1">
    <location>
        <begin position="115"/>
        <end position="136"/>
    </location>
</feature>
<dbReference type="EMBL" id="PHKV01000002">
    <property type="protein sequence ID" value="PKV13505.1"/>
    <property type="molecule type" value="Genomic_DNA"/>
</dbReference>
<protein>
    <submittedName>
        <fullName evidence="2">Uncharacterized protein</fullName>
    </submittedName>
</protein>
<keyword evidence="5" id="KW-1185">Reference proteome</keyword>
<dbReference type="Proteomes" id="UP000233748">
    <property type="component" value="Unassembled WGS sequence"/>
</dbReference>
<dbReference type="AlphaFoldDB" id="A0A2N3RM01"/>
<evidence type="ECO:0000313" key="4">
    <source>
        <dbReference type="Proteomes" id="UP000233720"/>
    </source>
</evidence>
<evidence type="ECO:0000313" key="3">
    <source>
        <dbReference type="EMBL" id="PKV17780.1"/>
    </source>
</evidence>
<keyword evidence="1" id="KW-0472">Membrane</keyword>
<dbReference type="RefSeq" id="WP_101363053.1">
    <property type="nucleotide sequence ID" value="NZ_PHKV01000002.1"/>
</dbReference>